<organism evidence="2 3">
    <name type="scientific">Mortierella alpina</name>
    <name type="common">Oleaginous fungus</name>
    <name type="synonym">Mortierella renispora</name>
    <dbReference type="NCBI Taxonomy" id="64518"/>
    <lineage>
        <taxon>Eukaryota</taxon>
        <taxon>Fungi</taxon>
        <taxon>Fungi incertae sedis</taxon>
        <taxon>Mucoromycota</taxon>
        <taxon>Mortierellomycotina</taxon>
        <taxon>Mortierellomycetes</taxon>
        <taxon>Mortierellales</taxon>
        <taxon>Mortierellaceae</taxon>
        <taxon>Mortierella</taxon>
    </lineage>
</organism>
<reference evidence="2" key="1">
    <citation type="submission" date="2021-07" db="EMBL/GenBank/DDBJ databases">
        <title>Draft genome of Mortierella alpina, strain LL118, isolated from an aspen leaf litter sample.</title>
        <authorList>
            <person name="Yang S."/>
            <person name="Vinatzer B.A."/>
        </authorList>
    </citation>
    <scope>NUCLEOTIDE SEQUENCE</scope>
    <source>
        <strain evidence="2">LL118</strain>
    </source>
</reference>
<protein>
    <submittedName>
        <fullName evidence="2">Uncharacterized protein</fullName>
    </submittedName>
</protein>
<evidence type="ECO:0000313" key="3">
    <source>
        <dbReference type="Proteomes" id="UP000717515"/>
    </source>
</evidence>
<proteinExistence type="predicted"/>
<dbReference type="Proteomes" id="UP000717515">
    <property type="component" value="Unassembled WGS sequence"/>
</dbReference>
<evidence type="ECO:0000313" key="2">
    <source>
        <dbReference type="EMBL" id="KAG9325632.1"/>
    </source>
</evidence>
<dbReference type="AlphaFoldDB" id="A0A9P8AAZ8"/>
<comment type="caution">
    <text evidence="2">The sequence shown here is derived from an EMBL/GenBank/DDBJ whole genome shotgun (WGS) entry which is preliminary data.</text>
</comment>
<sequence length="150" mass="17270">MSRLTPVYPHRPLIDFDVLRGGPKKRRGDDPRHDDLDDESHRDRDRDHDHDHDQDHDDGNKASASGRRITLVENALKRRADELKNLQQAFTESLEGKRPLDPPIQFGTAVQRAWLHSVDPHDYRDQLEKQIDLAEMSLATLEEAVGCHQS</sequence>
<feature type="region of interest" description="Disordered" evidence="1">
    <location>
        <begin position="1"/>
        <end position="69"/>
    </location>
</feature>
<dbReference type="EMBL" id="JAIFTL010000036">
    <property type="protein sequence ID" value="KAG9325632.1"/>
    <property type="molecule type" value="Genomic_DNA"/>
</dbReference>
<name>A0A9P8AAZ8_MORAP</name>
<gene>
    <name evidence="2" type="ORF">KVV02_000657</name>
</gene>
<accession>A0A9P8AAZ8</accession>
<feature type="compositionally biased region" description="Basic and acidic residues" evidence="1">
    <location>
        <begin position="27"/>
        <end position="60"/>
    </location>
</feature>
<evidence type="ECO:0000256" key="1">
    <source>
        <dbReference type="SAM" id="MobiDB-lite"/>
    </source>
</evidence>